<name>A9WAH9_CHLAA</name>
<accession>A9WAH9</accession>
<dbReference type="KEGG" id="cau:Caur_3585"/>
<keyword evidence="3 6" id="KW-0812">Transmembrane</keyword>
<feature type="transmembrane region" description="Helical" evidence="6">
    <location>
        <begin position="142"/>
        <end position="164"/>
    </location>
</feature>
<evidence type="ECO:0000313" key="8">
    <source>
        <dbReference type="EMBL" id="ABY36769.1"/>
    </source>
</evidence>
<dbReference type="CDD" id="cd17355">
    <property type="entry name" value="MFS_YcxA_like"/>
    <property type="match status" value="1"/>
</dbReference>
<feature type="domain" description="Major facilitator superfamily (MFS) profile" evidence="7">
    <location>
        <begin position="14"/>
        <end position="407"/>
    </location>
</feature>
<dbReference type="Proteomes" id="UP000002008">
    <property type="component" value="Chromosome"/>
</dbReference>
<dbReference type="STRING" id="324602.Caur_3585"/>
<keyword evidence="5 6" id="KW-0472">Membrane</keyword>
<feature type="transmembrane region" description="Helical" evidence="6">
    <location>
        <begin position="294"/>
        <end position="314"/>
    </location>
</feature>
<dbReference type="RefSeq" id="WP_012259422.1">
    <property type="nucleotide sequence ID" value="NC_010175.1"/>
</dbReference>
<dbReference type="PANTHER" id="PTHR43385">
    <property type="entry name" value="RIBOFLAVIN TRANSPORTER RIBJ"/>
    <property type="match status" value="1"/>
</dbReference>
<keyword evidence="9" id="KW-1185">Reference proteome</keyword>
<dbReference type="PATRIC" id="fig|324602.8.peg.4036"/>
<feature type="transmembrane region" description="Helical" evidence="6">
    <location>
        <begin position="348"/>
        <end position="368"/>
    </location>
</feature>
<feature type="transmembrane region" description="Helical" evidence="6">
    <location>
        <begin position="12"/>
        <end position="36"/>
    </location>
</feature>
<evidence type="ECO:0000256" key="4">
    <source>
        <dbReference type="ARBA" id="ARBA00022989"/>
    </source>
</evidence>
<feature type="transmembrane region" description="Helical" evidence="6">
    <location>
        <begin position="108"/>
        <end position="135"/>
    </location>
</feature>
<reference evidence="9" key="1">
    <citation type="journal article" date="2011" name="BMC Genomics">
        <title>Complete genome sequence of the filamentous anoxygenic phototrophic bacterium Chloroflexus aurantiacus.</title>
        <authorList>
            <person name="Tang K.H."/>
            <person name="Barry K."/>
            <person name="Chertkov O."/>
            <person name="Dalin E."/>
            <person name="Han C.S."/>
            <person name="Hauser L.J."/>
            <person name="Honchak B.M."/>
            <person name="Karbach L.E."/>
            <person name="Land M.L."/>
            <person name="Lapidus A."/>
            <person name="Larimer F.W."/>
            <person name="Mikhailova N."/>
            <person name="Pitluck S."/>
            <person name="Pierson B.K."/>
            <person name="Blankenship R.E."/>
        </authorList>
    </citation>
    <scope>NUCLEOTIDE SEQUENCE [LARGE SCALE GENOMIC DNA]</scope>
    <source>
        <strain evidence="9">ATCC 29366 / DSM 635 / J-10-fl</strain>
    </source>
</reference>
<dbReference type="Gene3D" id="1.20.1250.20">
    <property type="entry name" value="MFS general substrate transporter like domains"/>
    <property type="match status" value="1"/>
</dbReference>
<feature type="transmembrane region" description="Helical" evidence="6">
    <location>
        <begin position="263"/>
        <end position="282"/>
    </location>
</feature>
<dbReference type="HOGENOM" id="CLU_001265_59_0_0"/>
<dbReference type="SUPFAM" id="SSF103473">
    <property type="entry name" value="MFS general substrate transporter"/>
    <property type="match status" value="1"/>
</dbReference>
<dbReference type="GO" id="GO:0022857">
    <property type="term" value="F:transmembrane transporter activity"/>
    <property type="evidence" value="ECO:0000318"/>
    <property type="project" value="GO_Central"/>
</dbReference>
<dbReference type="InterPro" id="IPR011701">
    <property type="entry name" value="MFS"/>
</dbReference>
<evidence type="ECO:0000256" key="2">
    <source>
        <dbReference type="ARBA" id="ARBA00022448"/>
    </source>
</evidence>
<comment type="subcellular location">
    <subcellularLocation>
        <location evidence="1">Cell membrane</location>
        <topology evidence="1">Multi-pass membrane protein</topology>
    </subcellularLocation>
</comment>
<dbReference type="Pfam" id="PF07690">
    <property type="entry name" value="MFS_1"/>
    <property type="match status" value="1"/>
</dbReference>
<dbReference type="PROSITE" id="PS50850">
    <property type="entry name" value="MFS"/>
    <property type="match status" value="1"/>
</dbReference>
<dbReference type="InterPro" id="IPR052983">
    <property type="entry name" value="MFS_Riboflavin_Transporter"/>
</dbReference>
<dbReference type="GO" id="GO:0005886">
    <property type="term" value="C:plasma membrane"/>
    <property type="evidence" value="ECO:0007669"/>
    <property type="project" value="UniProtKB-SubCell"/>
</dbReference>
<feature type="transmembrane region" description="Helical" evidence="6">
    <location>
        <begin position="170"/>
        <end position="192"/>
    </location>
</feature>
<sequence length="407" mass="43814">MLLKRLHSGRIYYGWIMLLTVSITEVISWGILYYAYSVFILPMSRDLAVDQLVVATGYAVALLTNGLAAPLVGWWLDRAGSRWLMTAGSSLGCGLLVVWSQITTPGQLYLVMAGIGLASAAVLYEPAFAIVATWFRRERGRALQILTFFGAWASFVFIPLSGWLVDWLGWRSALIVLALILSLTIPPHALILRRRPADLGLEPDGVSQNPHLNHPPEPSLQWRAVVARSRFWLISLAFAISSFATVAMTVHLIPYLISRGEQLTFASAMAGLHGLMSLLGRLLIGPLGERWPRWLVTGGLFGLQMIGLAILTLSTHPIAVLVYVALFGAGAGTQTIMRAALIAEQYGVANYGVISGLQNALLTVARTVAPVGAGVLVGWIGYDGMAWCLIGLLGLGVLALVGSGNVT</sequence>
<dbReference type="EMBL" id="CP000909">
    <property type="protein sequence ID" value="ABY36769.1"/>
    <property type="molecule type" value="Genomic_DNA"/>
</dbReference>
<evidence type="ECO:0000259" key="7">
    <source>
        <dbReference type="PROSITE" id="PS50850"/>
    </source>
</evidence>
<gene>
    <name evidence="8" type="ordered locus">Caur_3585</name>
</gene>
<proteinExistence type="predicted"/>
<keyword evidence="2" id="KW-0813">Transport</keyword>
<dbReference type="eggNOG" id="COG2271">
    <property type="taxonomic scope" value="Bacteria"/>
</dbReference>
<organism evidence="8 9">
    <name type="scientific">Chloroflexus aurantiacus (strain ATCC 29366 / DSM 635 / J-10-fl)</name>
    <dbReference type="NCBI Taxonomy" id="324602"/>
    <lineage>
        <taxon>Bacteria</taxon>
        <taxon>Bacillati</taxon>
        <taxon>Chloroflexota</taxon>
        <taxon>Chloroflexia</taxon>
        <taxon>Chloroflexales</taxon>
        <taxon>Chloroflexineae</taxon>
        <taxon>Chloroflexaceae</taxon>
        <taxon>Chloroflexus</taxon>
    </lineage>
</organism>
<evidence type="ECO:0000256" key="3">
    <source>
        <dbReference type="ARBA" id="ARBA00022692"/>
    </source>
</evidence>
<dbReference type="FunCoup" id="A9WAH9">
    <property type="interactions" value="168"/>
</dbReference>
<keyword evidence="4 6" id="KW-1133">Transmembrane helix</keyword>
<dbReference type="InterPro" id="IPR036259">
    <property type="entry name" value="MFS_trans_sf"/>
</dbReference>
<dbReference type="InterPro" id="IPR020846">
    <property type="entry name" value="MFS_dom"/>
</dbReference>
<feature type="transmembrane region" description="Helical" evidence="6">
    <location>
        <begin position="320"/>
        <end position="341"/>
    </location>
</feature>
<evidence type="ECO:0000256" key="5">
    <source>
        <dbReference type="ARBA" id="ARBA00023136"/>
    </source>
</evidence>
<dbReference type="PANTHER" id="PTHR43385:SF1">
    <property type="entry name" value="RIBOFLAVIN TRANSPORTER RIBJ"/>
    <property type="match status" value="1"/>
</dbReference>
<protein>
    <submittedName>
        <fullName evidence="8">Major facilitator superfamily MFS_1</fullName>
    </submittedName>
</protein>
<feature type="transmembrane region" description="Helical" evidence="6">
    <location>
        <begin position="56"/>
        <end position="76"/>
    </location>
</feature>
<dbReference type="EnsemblBacteria" id="ABY36769">
    <property type="protein sequence ID" value="ABY36769"/>
    <property type="gene ID" value="Caur_3585"/>
</dbReference>
<evidence type="ECO:0000313" key="9">
    <source>
        <dbReference type="Proteomes" id="UP000002008"/>
    </source>
</evidence>
<dbReference type="AlphaFoldDB" id="A9WAH9"/>
<evidence type="ECO:0000256" key="6">
    <source>
        <dbReference type="SAM" id="Phobius"/>
    </source>
</evidence>
<evidence type="ECO:0000256" key="1">
    <source>
        <dbReference type="ARBA" id="ARBA00004651"/>
    </source>
</evidence>
<feature type="transmembrane region" description="Helical" evidence="6">
    <location>
        <begin position="380"/>
        <end position="401"/>
    </location>
</feature>
<feature type="transmembrane region" description="Helical" evidence="6">
    <location>
        <begin position="83"/>
        <end position="102"/>
    </location>
</feature>
<dbReference type="InParanoid" id="A9WAH9"/>
<feature type="transmembrane region" description="Helical" evidence="6">
    <location>
        <begin position="231"/>
        <end position="257"/>
    </location>
</feature>